<evidence type="ECO:0000313" key="1">
    <source>
        <dbReference type="EMBL" id="ELZ41845.1"/>
    </source>
</evidence>
<keyword evidence="2" id="KW-1185">Reference proteome</keyword>
<name>M0E222_9EURY</name>
<dbReference type="Proteomes" id="UP000011523">
    <property type="component" value="Unassembled WGS sequence"/>
</dbReference>
<evidence type="ECO:0000313" key="2">
    <source>
        <dbReference type="Proteomes" id="UP000011523"/>
    </source>
</evidence>
<reference evidence="1 2" key="1">
    <citation type="journal article" date="2014" name="PLoS Genet.">
        <title>Phylogenetically driven sequencing of extremely halophilic archaea reveals strategies for static and dynamic osmo-response.</title>
        <authorList>
            <person name="Becker E.A."/>
            <person name="Seitzer P.M."/>
            <person name="Tritt A."/>
            <person name="Larsen D."/>
            <person name="Krusor M."/>
            <person name="Yao A.I."/>
            <person name="Wu D."/>
            <person name="Madern D."/>
            <person name="Eisen J.A."/>
            <person name="Darling A.E."/>
            <person name="Facciotti M.T."/>
        </authorList>
    </citation>
    <scope>NUCLEOTIDE SEQUENCE [LARGE SCALE GENOMIC DNA]</scope>
    <source>
        <strain evidence="1 2">DSM 14210</strain>
    </source>
</reference>
<accession>M0E222</accession>
<dbReference type="AlphaFoldDB" id="M0E222"/>
<proteinExistence type="predicted"/>
<comment type="caution">
    <text evidence="1">The sequence shown here is derived from an EMBL/GenBank/DDBJ whole genome shotgun (WGS) entry which is preliminary data.</text>
</comment>
<protein>
    <submittedName>
        <fullName evidence="1">Uncharacterized protein</fullName>
    </submittedName>
</protein>
<sequence length="93" mass="9912">MAVFRMWALKLDVGVGPLGTDLLFETPIGTLTVELNESLREGDGLSTLVDVALTSTEATVAVTSTMIVSEVSGNERTVAALVFTDDVHWLVAF</sequence>
<dbReference type="EMBL" id="AOJD01000003">
    <property type="protein sequence ID" value="ELZ41845.1"/>
    <property type="molecule type" value="Genomic_DNA"/>
</dbReference>
<organism evidence="1 2">
    <name type="scientific">Halorubrum tebenquichense DSM 14210</name>
    <dbReference type="NCBI Taxonomy" id="1227485"/>
    <lineage>
        <taxon>Archaea</taxon>
        <taxon>Methanobacteriati</taxon>
        <taxon>Methanobacteriota</taxon>
        <taxon>Stenosarchaea group</taxon>
        <taxon>Halobacteria</taxon>
        <taxon>Halobacteriales</taxon>
        <taxon>Haloferacaceae</taxon>
        <taxon>Halorubrum</taxon>
    </lineage>
</organism>
<gene>
    <name evidence="1" type="ORF">C472_00339</name>
</gene>